<dbReference type="InterPro" id="IPR003870">
    <property type="entry name" value="DUF222"/>
</dbReference>
<evidence type="ECO:0000259" key="1">
    <source>
        <dbReference type="Pfam" id="PF02720"/>
    </source>
</evidence>
<organism evidence="2 3">
    <name type="scientific">Mycolicibacterium fallax</name>
    <name type="common">Mycobacterium fallax</name>
    <dbReference type="NCBI Taxonomy" id="1793"/>
    <lineage>
        <taxon>Bacteria</taxon>
        <taxon>Bacillati</taxon>
        <taxon>Actinomycetota</taxon>
        <taxon>Actinomycetes</taxon>
        <taxon>Mycobacteriales</taxon>
        <taxon>Mycobacteriaceae</taxon>
        <taxon>Mycolicibacterium</taxon>
    </lineage>
</organism>
<dbReference type="STRING" id="1793.AWC04_04115"/>
<dbReference type="AlphaFoldDB" id="A0A1X1RI05"/>
<dbReference type="InterPro" id="IPR003615">
    <property type="entry name" value="HNH_nuc"/>
</dbReference>
<dbReference type="RefSeq" id="WP_085093381.1">
    <property type="nucleotide sequence ID" value="NZ_AP022603.1"/>
</dbReference>
<dbReference type="EMBL" id="LQOJ01000020">
    <property type="protein sequence ID" value="ORV06651.1"/>
    <property type="molecule type" value="Genomic_DNA"/>
</dbReference>
<reference evidence="2 3" key="1">
    <citation type="submission" date="2016-01" db="EMBL/GenBank/DDBJ databases">
        <title>The new phylogeny of the genus Mycobacterium.</title>
        <authorList>
            <person name="Tarcisio F."/>
            <person name="Conor M."/>
            <person name="Antonella G."/>
            <person name="Elisabetta G."/>
            <person name="Giulia F.S."/>
            <person name="Sara T."/>
            <person name="Anna F."/>
            <person name="Clotilde B."/>
            <person name="Roberto B."/>
            <person name="Veronica D.S."/>
            <person name="Fabio R."/>
            <person name="Monica P."/>
            <person name="Olivier J."/>
            <person name="Enrico T."/>
            <person name="Nicola S."/>
        </authorList>
    </citation>
    <scope>NUCLEOTIDE SEQUENCE [LARGE SCALE GENOMIC DNA]</scope>
    <source>
        <strain evidence="2 3">DSM 44179</strain>
    </source>
</reference>
<dbReference type="OrthoDB" id="4775237at2"/>
<evidence type="ECO:0000313" key="2">
    <source>
        <dbReference type="EMBL" id="ORV06651.1"/>
    </source>
</evidence>
<proteinExistence type="predicted"/>
<evidence type="ECO:0000313" key="3">
    <source>
        <dbReference type="Proteomes" id="UP000193484"/>
    </source>
</evidence>
<name>A0A1X1RI05_MYCFA</name>
<keyword evidence="3" id="KW-1185">Reference proteome</keyword>
<comment type="caution">
    <text evidence="2">The sequence shown here is derived from an EMBL/GenBank/DDBJ whole genome shotgun (WGS) entry which is preliminary data.</text>
</comment>
<dbReference type="Proteomes" id="UP000193484">
    <property type="component" value="Unassembled WGS sequence"/>
</dbReference>
<dbReference type="Pfam" id="PF02720">
    <property type="entry name" value="DUF222"/>
    <property type="match status" value="1"/>
</dbReference>
<feature type="domain" description="DUF222" evidence="1">
    <location>
        <begin position="28"/>
        <end position="347"/>
    </location>
</feature>
<dbReference type="CDD" id="cd00085">
    <property type="entry name" value="HNHc"/>
    <property type="match status" value="1"/>
</dbReference>
<gene>
    <name evidence="2" type="ORF">AWC04_04115</name>
</gene>
<accession>A0A1X1RI05</accession>
<protein>
    <recommendedName>
        <fullName evidence="1">DUF222 domain-containing protein</fullName>
    </recommendedName>
</protein>
<sequence length="495" mass="53703">MFESTVHAPEELRTLGDAALVDAITASARTAAAVQAHHLAAIAELARRRLAGAQHPRWACDDWDSAAAEIGCALTIKHGRALSLMERARTLADELPKVGALFLAGRISAPTAMTIVARTTLITDPDARAEVDAEIAAKVTRWGPLSQLKLETTIDAIIDTVDPDAVRRTQRTRIDRQITIGDPRNDDNDLSTIWGRISAVDAALLDETLTAMAKNVCDDDPRTLAQRRADALGALAAHADRLVCACDNPTCPAKTGTHPAAHVTIHIVTNHIVTNAPVNTVPGPAPAAPGARPTAVIPGRGFVSAETVADLITHGATIRRVATPTAADPERRYRPSARLDEFVRTRDLTCRWPGCERPATKSDIDHSNPWDDGGHTHPSALNDKCRLHHLLRTFWDDWTEVQHPDGRITITSPTGHSYTSAPFSRVLFPGWDTNTGPAPPPGKPRRKRRSGRTLMMPARKQPRANSRARRIAAERARNHAAILAEDPGRFDPPPF</sequence>